<feature type="region of interest" description="Disordered" evidence="1">
    <location>
        <begin position="1"/>
        <end position="44"/>
    </location>
</feature>
<evidence type="ECO:0000313" key="2">
    <source>
        <dbReference type="EMBL" id="ROW03214.1"/>
    </source>
</evidence>
<evidence type="ECO:0000313" key="3">
    <source>
        <dbReference type="Proteomes" id="UP000284375"/>
    </source>
</evidence>
<dbReference type="AlphaFoldDB" id="A0A423WIH2"/>
<evidence type="ECO:0000256" key="1">
    <source>
        <dbReference type="SAM" id="MobiDB-lite"/>
    </source>
</evidence>
<gene>
    <name evidence="2" type="ORF">VSDG_01217</name>
</gene>
<dbReference type="Proteomes" id="UP000284375">
    <property type="component" value="Unassembled WGS sequence"/>
</dbReference>
<organism evidence="2 3">
    <name type="scientific">Cytospora chrysosperma</name>
    <name type="common">Cytospora canker fungus</name>
    <name type="synonym">Sphaeria chrysosperma</name>
    <dbReference type="NCBI Taxonomy" id="252740"/>
    <lineage>
        <taxon>Eukaryota</taxon>
        <taxon>Fungi</taxon>
        <taxon>Dikarya</taxon>
        <taxon>Ascomycota</taxon>
        <taxon>Pezizomycotina</taxon>
        <taxon>Sordariomycetes</taxon>
        <taxon>Sordariomycetidae</taxon>
        <taxon>Diaporthales</taxon>
        <taxon>Cytosporaceae</taxon>
        <taxon>Cytospora</taxon>
    </lineage>
</organism>
<protein>
    <submittedName>
        <fullName evidence="2">Uncharacterized protein</fullName>
    </submittedName>
</protein>
<feature type="compositionally biased region" description="Polar residues" evidence="1">
    <location>
        <begin position="28"/>
        <end position="38"/>
    </location>
</feature>
<feature type="region of interest" description="Disordered" evidence="1">
    <location>
        <begin position="67"/>
        <end position="144"/>
    </location>
</feature>
<proteinExistence type="predicted"/>
<sequence length="144" mass="15636">MSSNVNQPAAVNSSRWLPSDALQGFPQPANQTRGSSHASVLPQAPGSHQRILNFLIPLSGYLKTPYKESASRRAHKGLQPVRRPPTGAQVTPRGRKLGVPPPSGYLKTPYKDSASRRTKKALARPAGYLKTPYKDSASGEPRRL</sequence>
<keyword evidence="3" id="KW-1185">Reference proteome</keyword>
<reference evidence="2 3" key="1">
    <citation type="submission" date="2015-09" db="EMBL/GenBank/DDBJ databases">
        <title>Host preference determinants of Valsa canker pathogens revealed by comparative genomics.</title>
        <authorList>
            <person name="Yin Z."/>
            <person name="Huang L."/>
        </authorList>
    </citation>
    <scope>NUCLEOTIDE SEQUENCE [LARGE SCALE GENOMIC DNA]</scope>
    <source>
        <strain evidence="2 3">YSFL</strain>
    </source>
</reference>
<accession>A0A423WIH2</accession>
<name>A0A423WIH2_CYTCH</name>
<dbReference type="EMBL" id="LJZO01000003">
    <property type="protein sequence ID" value="ROW03214.1"/>
    <property type="molecule type" value="Genomic_DNA"/>
</dbReference>
<feature type="compositionally biased region" description="Polar residues" evidence="1">
    <location>
        <begin position="1"/>
        <end position="16"/>
    </location>
</feature>
<comment type="caution">
    <text evidence="2">The sequence shown here is derived from an EMBL/GenBank/DDBJ whole genome shotgun (WGS) entry which is preliminary data.</text>
</comment>